<feature type="non-terminal residue" evidence="3">
    <location>
        <position position="343"/>
    </location>
</feature>
<feature type="transmembrane region" description="Helical" evidence="1">
    <location>
        <begin position="38"/>
        <end position="60"/>
    </location>
</feature>
<protein>
    <recommendedName>
        <fullName evidence="2">DUF6785 domain-containing protein</fullName>
    </recommendedName>
</protein>
<evidence type="ECO:0000259" key="2">
    <source>
        <dbReference type="Pfam" id="PF20581"/>
    </source>
</evidence>
<accession>A0A382LWR5</accession>
<feature type="transmembrane region" description="Helical" evidence="1">
    <location>
        <begin position="162"/>
        <end position="183"/>
    </location>
</feature>
<feature type="transmembrane region" description="Helical" evidence="1">
    <location>
        <begin position="270"/>
        <end position="295"/>
    </location>
</feature>
<proteinExistence type="predicted"/>
<name>A0A382LWR5_9ZZZZ</name>
<evidence type="ECO:0000313" key="3">
    <source>
        <dbReference type="EMBL" id="SVC41016.1"/>
    </source>
</evidence>
<dbReference type="EMBL" id="UINC01089705">
    <property type="protein sequence ID" value="SVC41016.1"/>
    <property type="molecule type" value="Genomic_DNA"/>
</dbReference>
<reference evidence="3" key="1">
    <citation type="submission" date="2018-05" db="EMBL/GenBank/DDBJ databases">
        <authorList>
            <person name="Lanie J.A."/>
            <person name="Ng W.-L."/>
            <person name="Kazmierczak K.M."/>
            <person name="Andrzejewski T.M."/>
            <person name="Davidsen T.M."/>
            <person name="Wayne K.J."/>
            <person name="Tettelin H."/>
            <person name="Glass J.I."/>
            <person name="Rusch D."/>
            <person name="Podicherti R."/>
            <person name="Tsui H.-C.T."/>
            <person name="Winkler M.E."/>
        </authorList>
    </citation>
    <scope>NUCLEOTIDE SEQUENCE</scope>
</reference>
<dbReference type="Pfam" id="PF20581">
    <property type="entry name" value="DUF6785"/>
    <property type="match status" value="1"/>
</dbReference>
<sequence>MEERIQQKSSNVTLRALAIGCILIPPNCYWVVQSEAVWGTTYLTIVSLFFNVTFTLLVLVGFNTLTNKFNPKIALKQEELLTIYVMLCLGSSVAGNNFLENLVLSLGHAFWFTTPENEWSDLFFRFVPDWLAVKDTIVLQGFYEGQSSIYILEHIVAWLKPLTFWACFAIVLIFTLLCVNILIRKAWAEEEKLSYPIIQLPLELTRSGTGSVLFSNRLFLLGFSLTAVITLLNGLHFHYPVVPNLRLRTEIGHVFTDKPFNAIGWMPLVIYPWIVGLVFFIPLDLSFSVWFFYLFAKAQRIIADIVGWRSLPGFPYFNQQTTGGWLGLCLIALWLTRGHLKYV</sequence>
<feature type="domain" description="DUF6785" evidence="2">
    <location>
        <begin position="13"/>
        <end position="343"/>
    </location>
</feature>
<feature type="transmembrane region" description="Helical" evidence="1">
    <location>
        <begin position="12"/>
        <end position="32"/>
    </location>
</feature>
<evidence type="ECO:0000256" key="1">
    <source>
        <dbReference type="SAM" id="Phobius"/>
    </source>
</evidence>
<dbReference type="InterPro" id="IPR046712">
    <property type="entry name" value="DUF6785"/>
</dbReference>
<organism evidence="3">
    <name type="scientific">marine metagenome</name>
    <dbReference type="NCBI Taxonomy" id="408172"/>
    <lineage>
        <taxon>unclassified sequences</taxon>
        <taxon>metagenomes</taxon>
        <taxon>ecological metagenomes</taxon>
    </lineage>
</organism>
<feature type="transmembrane region" description="Helical" evidence="1">
    <location>
        <begin position="218"/>
        <end position="239"/>
    </location>
</feature>
<feature type="transmembrane region" description="Helical" evidence="1">
    <location>
        <begin position="81"/>
        <end position="99"/>
    </location>
</feature>
<gene>
    <name evidence="3" type="ORF">METZ01_LOCUS293870</name>
</gene>
<dbReference type="AlphaFoldDB" id="A0A382LWR5"/>
<keyword evidence="1" id="KW-1133">Transmembrane helix</keyword>
<keyword evidence="1" id="KW-0472">Membrane</keyword>
<keyword evidence="1" id="KW-0812">Transmembrane</keyword>